<evidence type="ECO:0000313" key="4">
    <source>
        <dbReference type="Proteomes" id="UP001446871"/>
    </source>
</evidence>
<name>A0ABR1VDE4_9PEZI</name>
<dbReference type="Proteomes" id="UP001446871">
    <property type="component" value="Unassembled WGS sequence"/>
</dbReference>
<accession>A0ABR1VDE4</accession>
<evidence type="ECO:0000256" key="2">
    <source>
        <dbReference type="SAM" id="MobiDB-lite"/>
    </source>
</evidence>
<protein>
    <submittedName>
        <fullName evidence="3">Uncharacterized protein</fullName>
    </submittedName>
</protein>
<feature type="compositionally biased region" description="Low complexity" evidence="2">
    <location>
        <begin position="161"/>
        <end position="193"/>
    </location>
</feature>
<comment type="caution">
    <text evidence="3">The sequence shown here is derived from an EMBL/GenBank/DDBJ whole genome shotgun (WGS) entry which is preliminary data.</text>
</comment>
<organism evidence="3 4">
    <name type="scientific">Apiospora saccharicola</name>
    <dbReference type="NCBI Taxonomy" id="335842"/>
    <lineage>
        <taxon>Eukaryota</taxon>
        <taxon>Fungi</taxon>
        <taxon>Dikarya</taxon>
        <taxon>Ascomycota</taxon>
        <taxon>Pezizomycotina</taxon>
        <taxon>Sordariomycetes</taxon>
        <taxon>Xylariomycetidae</taxon>
        <taxon>Amphisphaeriales</taxon>
        <taxon>Apiosporaceae</taxon>
        <taxon>Apiospora</taxon>
    </lineage>
</organism>
<feature type="compositionally biased region" description="Polar residues" evidence="2">
    <location>
        <begin position="195"/>
        <end position="207"/>
    </location>
</feature>
<feature type="region of interest" description="Disordered" evidence="2">
    <location>
        <begin position="149"/>
        <end position="207"/>
    </location>
</feature>
<proteinExistence type="predicted"/>
<feature type="coiled-coil region" evidence="1">
    <location>
        <begin position="307"/>
        <end position="334"/>
    </location>
</feature>
<keyword evidence="4" id="KW-1185">Reference proteome</keyword>
<evidence type="ECO:0000313" key="3">
    <source>
        <dbReference type="EMBL" id="KAK8068255.1"/>
    </source>
</evidence>
<dbReference type="EMBL" id="JAQQWM010000004">
    <property type="protein sequence ID" value="KAK8068255.1"/>
    <property type="molecule type" value="Genomic_DNA"/>
</dbReference>
<reference evidence="3 4" key="1">
    <citation type="submission" date="2023-01" db="EMBL/GenBank/DDBJ databases">
        <title>Analysis of 21 Apiospora genomes using comparative genomics revels a genus with tremendous synthesis potential of carbohydrate active enzymes and secondary metabolites.</title>
        <authorList>
            <person name="Sorensen T."/>
        </authorList>
    </citation>
    <scope>NUCLEOTIDE SEQUENCE [LARGE SCALE GENOMIC DNA]</scope>
    <source>
        <strain evidence="3 4">CBS 83171</strain>
    </source>
</reference>
<gene>
    <name evidence="3" type="ORF">PG996_007367</name>
</gene>
<keyword evidence="1" id="KW-0175">Coiled coil</keyword>
<sequence length="653" mass="72963">MAKRKRRSTLEDEKDSGSELRQLAVSRKRNGDPIPVQAHVLAWLDHCLETGVAFKQTAQDYMRHITTRSFTWSQLDTKLRVIVKSHNRHPPYTPIILEKGTSCLQNFDGTQLQVRVVAIRSALPSQILGEIRHGPGFEVVLSPSLEKSSHIPKSLSQTKDSVTVPSRTSSRTAICLDSQSPPRSPRSTRSPISDYPTQPQEPGQSDSIRGAEAHFELDRNESNDTLALQRQLISSEAKGKGLLIWQRSRNDPDNSELSPPPIDVDSNQSVVPPVISTRLDFAVNEINRSLHNIHDALRSTDTRSEQHHNCIDERDELRRLVSQLEKKVIDIERAQLVNARIDQGILPPTDHDVKLDFHQLLSSIDQVCLSLDGNDLLQPLPSVWDSQSPLAPLIQRASAANHQSWMTLMCTQPPGKVETLRCLIATSVVMDVFEHCDLGLLGGSCFLLTKYREAVLLRDGAEALRRLDRSVHKMAREDLGLQSQLDTASKSMTTELEEILSPFYLHQSRQENECGQHTGTDAASTTRSMFQKIFSSALHLKMLLLQTGQKYRADFVPTGARFSPDTMSLVGFESMELWQQSQGFAVRATAAPASPRAVKFCVFPAIFAYPMETEWASESDTSAFTVDYCNFVKAAVPEEDLRLVSKAVVSVFE</sequence>
<feature type="region of interest" description="Disordered" evidence="2">
    <location>
        <begin position="248"/>
        <end position="269"/>
    </location>
</feature>
<evidence type="ECO:0000256" key="1">
    <source>
        <dbReference type="SAM" id="Coils"/>
    </source>
</evidence>